<dbReference type="Pfam" id="PF02706">
    <property type="entry name" value="Wzz"/>
    <property type="match status" value="1"/>
</dbReference>
<proteinExistence type="predicted"/>
<dbReference type="RefSeq" id="WP_118261393.1">
    <property type="nucleotide sequence ID" value="NZ_CALBWO010000014.1"/>
</dbReference>
<dbReference type="InterPro" id="IPR032807">
    <property type="entry name" value="GNVR"/>
</dbReference>
<sequence length="777" mass="87081">MNENVSREIQSDQEDVIDLGKLFYKILVRWRWFIISVPLCLAAALFYCLISTPVYDIHGKVMISDTKKGELGTNVMMKELGLSRAGDVYVENEMVELQSKNLMREVVRDLELNIRYTQECFFRDHELYNDSPVKILVDHPEGIKDTCLYILLTANEEVVVTDPKGEVIRQGHFSESISMGDYCISVEKNEEYMGRGLREVRINLDSYETATKAFYKSLSITPLEKNTNAVRITLKDPVPVRGVELIHALVDRYNQNGVTDKQQVSAKTVEFINARLQVINGELGTIENDAEHFKRTNKLTDLTSDAAFAMERKKLAGTELLKAQTELDVVRSIRLLTEKNEDGEFSLLPENMGLTDDGLNNALSRYNEMILRREKLLLSARENNPIVTGLDMQLRGVKSSIREAIGNVEKGLIIKIKGLERESLSVDERLISVPTQEKQYRAIARQQELKENLFLFLMQKREEAEIAKLVYVPTAKIIEDPDAGEGPVSPKKSLILLLGCMLGVCIPVGIILGMDMLDSKVRSVEDLERVVRLPLLGTFPEVGSGKVKIGEEDFIQSESMQLIREKLNYILKQQKSPVIMVTSTIPGEGKSMVAAHLANAYAKAGKRVIVVGCDLRNPSLHSFLDLNRQEGLSAYLAGLCDAPEQLIGQISENLHVLFGGVIPPNPVQLIASSQMRELLEYLREKYSCIILDTPPLGVLAEGFTLSKLADACVYVVRANVLRKESLRLLSELEKDKRLPDLGVVLNGVKVESGGYGYGYVYGYQYSYGNGNTDRKTS</sequence>
<feature type="domain" description="Polysaccharide chain length determinant N-terminal" evidence="10">
    <location>
        <begin position="17"/>
        <end position="110"/>
    </location>
</feature>
<dbReference type="PANTHER" id="PTHR32309">
    <property type="entry name" value="TYROSINE-PROTEIN KINASE"/>
    <property type="match status" value="1"/>
</dbReference>
<evidence type="ECO:0000256" key="1">
    <source>
        <dbReference type="ARBA" id="ARBA00004651"/>
    </source>
</evidence>
<comment type="caution">
    <text evidence="12">The sequence shown here is derived from an EMBL/GenBank/DDBJ whole genome shotgun (WGS) entry which is preliminary data.</text>
</comment>
<dbReference type="EMBL" id="QRZA01000036">
    <property type="protein sequence ID" value="RGV31256.1"/>
    <property type="molecule type" value="Genomic_DNA"/>
</dbReference>
<dbReference type="InterPro" id="IPR003856">
    <property type="entry name" value="LPS_length_determ_N"/>
</dbReference>
<keyword evidence="6 8" id="KW-1133">Transmembrane helix</keyword>
<dbReference type="SUPFAM" id="SSF52540">
    <property type="entry name" value="P-loop containing nucleoside triphosphate hydrolases"/>
    <property type="match status" value="1"/>
</dbReference>
<dbReference type="GO" id="GO:0005524">
    <property type="term" value="F:ATP binding"/>
    <property type="evidence" value="ECO:0007669"/>
    <property type="project" value="UniProtKB-KW"/>
</dbReference>
<evidence type="ECO:0000256" key="4">
    <source>
        <dbReference type="ARBA" id="ARBA00022741"/>
    </source>
</evidence>
<reference evidence="12 13" key="1">
    <citation type="submission" date="2018-08" db="EMBL/GenBank/DDBJ databases">
        <title>A genome reference for cultivated species of the human gut microbiota.</title>
        <authorList>
            <person name="Zou Y."/>
            <person name="Xue W."/>
            <person name="Luo G."/>
        </authorList>
    </citation>
    <scope>NUCLEOTIDE SEQUENCE [LARGE SCALE GENOMIC DNA]</scope>
    <source>
        <strain evidence="12 13">AF14-49</strain>
    </source>
</reference>
<comment type="subcellular location">
    <subcellularLocation>
        <location evidence="1">Cell membrane</location>
        <topology evidence="1">Multi-pass membrane protein</topology>
    </subcellularLocation>
</comment>
<evidence type="ECO:0000313" key="13">
    <source>
        <dbReference type="Proteomes" id="UP000283589"/>
    </source>
</evidence>
<evidence type="ECO:0000256" key="5">
    <source>
        <dbReference type="ARBA" id="ARBA00022840"/>
    </source>
</evidence>
<dbReference type="Gene3D" id="3.40.50.300">
    <property type="entry name" value="P-loop containing nucleotide triphosphate hydrolases"/>
    <property type="match status" value="1"/>
</dbReference>
<evidence type="ECO:0000256" key="6">
    <source>
        <dbReference type="ARBA" id="ARBA00022989"/>
    </source>
</evidence>
<evidence type="ECO:0000256" key="2">
    <source>
        <dbReference type="ARBA" id="ARBA00022475"/>
    </source>
</evidence>
<protein>
    <submittedName>
        <fullName evidence="12">Capsular biosynthesis protein</fullName>
    </submittedName>
</protein>
<feature type="domain" description="Tyrosine-protein kinase G-rich" evidence="11">
    <location>
        <begin position="443"/>
        <end position="512"/>
    </location>
</feature>
<dbReference type="Pfam" id="PF13807">
    <property type="entry name" value="GNVR"/>
    <property type="match status" value="1"/>
</dbReference>
<keyword evidence="3 8" id="KW-0812">Transmembrane</keyword>
<keyword evidence="5" id="KW-0067">ATP-binding</keyword>
<dbReference type="CDD" id="cd05387">
    <property type="entry name" value="BY-kinase"/>
    <property type="match status" value="1"/>
</dbReference>
<feature type="domain" description="CobQ/CobB/MinD/ParA nucleotide binding" evidence="9">
    <location>
        <begin position="579"/>
        <end position="749"/>
    </location>
</feature>
<dbReference type="InterPro" id="IPR027417">
    <property type="entry name" value="P-loop_NTPase"/>
</dbReference>
<organism evidence="12 13">
    <name type="scientific">Butyricimonas virosa</name>
    <dbReference type="NCBI Taxonomy" id="544645"/>
    <lineage>
        <taxon>Bacteria</taxon>
        <taxon>Pseudomonadati</taxon>
        <taxon>Bacteroidota</taxon>
        <taxon>Bacteroidia</taxon>
        <taxon>Bacteroidales</taxon>
        <taxon>Odoribacteraceae</taxon>
        <taxon>Butyricimonas</taxon>
    </lineage>
</organism>
<dbReference type="InterPro" id="IPR002586">
    <property type="entry name" value="CobQ/CobB/MinD/ParA_Nub-bd_dom"/>
</dbReference>
<evidence type="ECO:0000259" key="11">
    <source>
        <dbReference type="Pfam" id="PF13807"/>
    </source>
</evidence>
<evidence type="ECO:0000256" key="3">
    <source>
        <dbReference type="ARBA" id="ARBA00022692"/>
    </source>
</evidence>
<dbReference type="STRING" id="1121130.GCA_000519105_01319"/>
<dbReference type="Pfam" id="PF01656">
    <property type="entry name" value="CbiA"/>
    <property type="match status" value="1"/>
</dbReference>
<dbReference type="GO" id="GO:0005886">
    <property type="term" value="C:plasma membrane"/>
    <property type="evidence" value="ECO:0007669"/>
    <property type="project" value="UniProtKB-SubCell"/>
</dbReference>
<gene>
    <name evidence="12" type="ORF">DWW18_18035</name>
</gene>
<evidence type="ECO:0000313" key="12">
    <source>
        <dbReference type="EMBL" id="RGV31256.1"/>
    </source>
</evidence>
<dbReference type="InterPro" id="IPR050445">
    <property type="entry name" value="Bact_polysacc_biosynth/exp"/>
</dbReference>
<evidence type="ECO:0000259" key="9">
    <source>
        <dbReference type="Pfam" id="PF01656"/>
    </source>
</evidence>
<dbReference type="GO" id="GO:0004713">
    <property type="term" value="F:protein tyrosine kinase activity"/>
    <property type="evidence" value="ECO:0007669"/>
    <property type="project" value="TreeGrafter"/>
</dbReference>
<accession>A0A412WVB4</accession>
<dbReference type="InterPro" id="IPR005702">
    <property type="entry name" value="Wzc-like_C"/>
</dbReference>
<evidence type="ECO:0000259" key="10">
    <source>
        <dbReference type="Pfam" id="PF02706"/>
    </source>
</evidence>
<dbReference type="NCBIfam" id="TIGR01007">
    <property type="entry name" value="eps_fam"/>
    <property type="match status" value="1"/>
</dbReference>
<dbReference type="PANTHER" id="PTHR32309:SF13">
    <property type="entry name" value="FERRIC ENTEROBACTIN TRANSPORT PROTEIN FEPE"/>
    <property type="match status" value="1"/>
</dbReference>
<dbReference type="Proteomes" id="UP000283589">
    <property type="component" value="Unassembled WGS sequence"/>
</dbReference>
<keyword evidence="4" id="KW-0547">Nucleotide-binding</keyword>
<keyword evidence="7 8" id="KW-0472">Membrane</keyword>
<feature type="transmembrane region" description="Helical" evidence="8">
    <location>
        <begin position="30"/>
        <end position="50"/>
    </location>
</feature>
<name>A0A412WVB4_9BACT</name>
<evidence type="ECO:0000256" key="8">
    <source>
        <dbReference type="SAM" id="Phobius"/>
    </source>
</evidence>
<dbReference type="AlphaFoldDB" id="A0A412WVB4"/>
<keyword evidence="2" id="KW-1003">Cell membrane</keyword>
<evidence type="ECO:0000256" key="7">
    <source>
        <dbReference type="ARBA" id="ARBA00023136"/>
    </source>
</evidence>